<evidence type="ECO:0000256" key="7">
    <source>
        <dbReference type="SAM" id="MobiDB-lite"/>
    </source>
</evidence>
<dbReference type="Gene3D" id="3.40.30.10">
    <property type="entry name" value="Glutaredoxin"/>
    <property type="match status" value="1"/>
</dbReference>
<dbReference type="Proteomes" id="UP000444721">
    <property type="component" value="Unassembled WGS sequence"/>
</dbReference>
<feature type="transmembrane region" description="Helical" evidence="8">
    <location>
        <begin position="502"/>
        <end position="519"/>
    </location>
</feature>
<gene>
    <name evidence="10" type="ORF">FDP41_013461</name>
</gene>
<feature type="domain" description="MSP" evidence="9">
    <location>
        <begin position="140"/>
        <end position="258"/>
    </location>
</feature>
<feature type="region of interest" description="Disordered" evidence="7">
    <location>
        <begin position="309"/>
        <end position="333"/>
    </location>
</feature>
<comment type="subcellular location">
    <subcellularLocation>
        <location evidence="1">Membrane</location>
        <topology evidence="1">Single-pass type IV membrane protein</topology>
    </subcellularLocation>
</comment>
<reference evidence="10 11" key="1">
    <citation type="journal article" date="2019" name="Sci. Rep.">
        <title>Nanopore sequencing improves the draft genome of the human pathogenic amoeba Naegleria fowleri.</title>
        <authorList>
            <person name="Liechti N."/>
            <person name="Schurch N."/>
            <person name="Bruggmann R."/>
            <person name="Wittwer M."/>
        </authorList>
    </citation>
    <scope>NUCLEOTIDE SEQUENCE [LARGE SCALE GENOMIC DNA]</scope>
    <source>
        <strain evidence="10 11">ATCC 30894</strain>
    </source>
</reference>
<dbReference type="AlphaFoldDB" id="A0A6A5BST9"/>
<dbReference type="PROSITE" id="PS50202">
    <property type="entry name" value="MSP"/>
    <property type="match status" value="1"/>
</dbReference>
<evidence type="ECO:0000256" key="1">
    <source>
        <dbReference type="ARBA" id="ARBA00004211"/>
    </source>
</evidence>
<dbReference type="InterPro" id="IPR016763">
    <property type="entry name" value="VAP"/>
</dbReference>
<evidence type="ECO:0000256" key="6">
    <source>
        <dbReference type="SAM" id="Coils"/>
    </source>
</evidence>
<accession>A0A6A5BST9</accession>
<dbReference type="SUPFAM" id="SSF52833">
    <property type="entry name" value="Thioredoxin-like"/>
    <property type="match status" value="1"/>
</dbReference>
<dbReference type="GO" id="GO:0005886">
    <property type="term" value="C:plasma membrane"/>
    <property type="evidence" value="ECO:0007669"/>
    <property type="project" value="TreeGrafter"/>
</dbReference>
<evidence type="ECO:0000313" key="10">
    <source>
        <dbReference type="EMBL" id="KAF0980247.1"/>
    </source>
</evidence>
<dbReference type="GeneID" id="68120676"/>
<keyword evidence="4 8" id="KW-1133">Transmembrane helix</keyword>
<evidence type="ECO:0000256" key="8">
    <source>
        <dbReference type="SAM" id="Phobius"/>
    </source>
</evidence>
<dbReference type="GO" id="GO:0061817">
    <property type="term" value="P:endoplasmic reticulum-plasma membrane tethering"/>
    <property type="evidence" value="ECO:0007669"/>
    <property type="project" value="TreeGrafter"/>
</dbReference>
<dbReference type="InterPro" id="IPR013783">
    <property type="entry name" value="Ig-like_fold"/>
</dbReference>
<dbReference type="GO" id="GO:0005789">
    <property type="term" value="C:endoplasmic reticulum membrane"/>
    <property type="evidence" value="ECO:0007669"/>
    <property type="project" value="InterPro"/>
</dbReference>
<proteinExistence type="inferred from homology"/>
<dbReference type="SUPFAM" id="SSF49354">
    <property type="entry name" value="PapD-like"/>
    <property type="match status" value="1"/>
</dbReference>
<organism evidence="10 11">
    <name type="scientific">Naegleria fowleri</name>
    <name type="common">Brain eating amoeba</name>
    <dbReference type="NCBI Taxonomy" id="5763"/>
    <lineage>
        <taxon>Eukaryota</taxon>
        <taxon>Discoba</taxon>
        <taxon>Heterolobosea</taxon>
        <taxon>Tetramitia</taxon>
        <taxon>Eutetramitia</taxon>
        <taxon>Vahlkampfiidae</taxon>
        <taxon>Naegleria</taxon>
    </lineage>
</organism>
<dbReference type="RefSeq" id="XP_044564960.1">
    <property type="nucleotide sequence ID" value="XM_044704094.1"/>
</dbReference>
<dbReference type="VEuPathDB" id="AmoebaDB:FDP41_013461"/>
<dbReference type="InterPro" id="IPR000535">
    <property type="entry name" value="MSP_dom"/>
</dbReference>
<name>A0A6A5BST9_NAEFO</name>
<dbReference type="PANTHER" id="PTHR10809">
    <property type="entry name" value="VESICLE-ASSOCIATED MEMBRANE PROTEIN-ASSOCIATED PROTEIN"/>
    <property type="match status" value="1"/>
</dbReference>
<comment type="caution">
    <text evidence="10">The sequence shown here is derived from an EMBL/GenBank/DDBJ whole genome shotgun (WGS) entry which is preliminary data.</text>
</comment>
<evidence type="ECO:0000256" key="5">
    <source>
        <dbReference type="ARBA" id="ARBA00023136"/>
    </source>
</evidence>
<dbReference type="GO" id="GO:0090158">
    <property type="term" value="P:endoplasmic reticulum membrane organization"/>
    <property type="evidence" value="ECO:0007669"/>
    <property type="project" value="TreeGrafter"/>
</dbReference>
<dbReference type="PANTHER" id="PTHR10809:SF6">
    <property type="entry name" value="AT11025P-RELATED"/>
    <property type="match status" value="1"/>
</dbReference>
<evidence type="ECO:0000256" key="2">
    <source>
        <dbReference type="ARBA" id="ARBA00008932"/>
    </source>
</evidence>
<keyword evidence="5 8" id="KW-0472">Membrane</keyword>
<evidence type="ECO:0000259" key="9">
    <source>
        <dbReference type="PROSITE" id="PS50202"/>
    </source>
</evidence>
<dbReference type="VEuPathDB" id="AmoebaDB:NF0079960"/>
<sequence length="522" mass="58807">MSSLPNSSIGSKSPLKGSTVLKSSSSSSSVKDYHGRIYLFSQKDSNDTDTAKIKQLIEQSGGEISEIKVDGKPYLQTFMKKILGEATKPPHVFFNDEYVGGWEQIKAMSENGQLGLKIQTCKNALSPGELYKVYRKQGDLFVISPGHLYFPPPTKRLITCMITLYNRTDKYTAYKLKTTCPNRYIVKPKKGIAPPNGTVHVEITMQKPVTENEKGDKFRVESLALQYYKTEMEDKVDELFKEADAKRVVKQKISCLFENPPLDFNLVTLNDGSLLVSKNISVVDIYDGFPIEQFAQAVSKQRELIFGSKKPQLSIHNEDKPPQPSSVTETTPANKEHIMINSAPATSSVTEAIFESPRNLESARSIETEELSDIEKSPIPKSDSSEEEISKIQALKNASEKIVAQKTNQKLEASKGLEELYKEEYNRLEKEYEQIINKLKVSEQRIKEYELTIDELNVKLRESEQALQRERAQQQKRRNENTIFESLGRQVSTPTDIDAKEGYSLAALIAIALICLLIGKLM</sequence>
<dbReference type="InterPro" id="IPR008962">
    <property type="entry name" value="PapD-like_sf"/>
</dbReference>
<dbReference type="Pfam" id="PF00635">
    <property type="entry name" value="Motile_Sperm"/>
    <property type="match status" value="1"/>
</dbReference>
<keyword evidence="6" id="KW-0175">Coiled coil</keyword>
<dbReference type="CDD" id="cd02066">
    <property type="entry name" value="GRX_family"/>
    <property type="match status" value="1"/>
</dbReference>
<evidence type="ECO:0000256" key="3">
    <source>
        <dbReference type="ARBA" id="ARBA00022692"/>
    </source>
</evidence>
<dbReference type="OrthoDB" id="264603at2759"/>
<feature type="region of interest" description="Disordered" evidence="7">
    <location>
        <begin position="1"/>
        <end position="30"/>
    </location>
</feature>
<feature type="compositionally biased region" description="Polar residues" evidence="7">
    <location>
        <begin position="1"/>
        <end position="11"/>
    </location>
</feature>
<dbReference type="VEuPathDB" id="AmoebaDB:NfTy_028760"/>
<dbReference type="InterPro" id="IPR036249">
    <property type="entry name" value="Thioredoxin-like_sf"/>
</dbReference>
<keyword evidence="11" id="KW-1185">Reference proteome</keyword>
<dbReference type="PROSITE" id="PS51354">
    <property type="entry name" value="GLUTAREDOXIN_2"/>
    <property type="match status" value="1"/>
</dbReference>
<dbReference type="Gene3D" id="2.60.40.10">
    <property type="entry name" value="Immunoglobulins"/>
    <property type="match status" value="1"/>
</dbReference>
<feature type="region of interest" description="Disordered" evidence="7">
    <location>
        <begin position="358"/>
        <end position="387"/>
    </location>
</feature>
<evidence type="ECO:0000256" key="4">
    <source>
        <dbReference type="ARBA" id="ARBA00022989"/>
    </source>
</evidence>
<feature type="coiled-coil region" evidence="6">
    <location>
        <begin position="411"/>
        <end position="480"/>
    </location>
</feature>
<evidence type="ECO:0000313" key="11">
    <source>
        <dbReference type="Proteomes" id="UP000444721"/>
    </source>
</evidence>
<dbReference type="OMA" id="VEITMQK"/>
<protein>
    <recommendedName>
        <fullName evidence="9">MSP domain-containing protein</fullName>
    </recommendedName>
</protein>
<keyword evidence="3 8" id="KW-0812">Transmembrane</keyword>
<dbReference type="EMBL" id="VFQX01000019">
    <property type="protein sequence ID" value="KAF0980247.1"/>
    <property type="molecule type" value="Genomic_DNA"/>
</dbReference>
<comment type="similarity">
    <text evidence="2">Belongs to the VAMP-associated protein (VAP) (TC 9.B.17) family.</text>
</comment>